<dbReference type="InterPro" id="IPR029032">
    <property type="entry name" value="AhpD-like"/>
</dbReference>
<keyword evidence="3" id="KW-1185">Reference proteome</keyword>
<dbReference type="EMBL" id="JAUSTZ010000005">
    <property type="protein sequence ID" value="MDQ0226379.1"/>
    <property type="molecule type" value="Genomic_DNA"/>
</dbReference>
<sequence>MEQNNRFEKGITTVKEMVPEETFKMMENMEKVSPDFWEMIVGFGFGEVYSRKGLSLTQREIITLTALITQGAFDQLEVHIRAALQVGLTQDEIKEIIIQCAAYAGFPKATQAMQIAGKIFESVK</sequence>
<dbReference type="InterPro" id="IPR052512">
    <property type="entry name" value="4CMD/NDH-1_regulator"/>
</dbReference>
<keyword evidence="2" id="KW-0456">Lyase</keyword>
<dbReference type="PANTHER" id="PTHR33570:SF2">
    <property type="entry name" value="CARBOXYMUCONOLACTONE DECARBOXYLASE-LIKE DOMAIN-CONTAINING PROTEIN"/>
    <property type="match status" value="1"/>
</dbReference>
<dbReference type="EC" id="4.1.1.44" evidence="2"/>
<comment type="caution">
    <text evidence="2">The sequence shown here is derived from an EMBL/GenBank/DDBJ whole genome shotgun (WGS) entry which is preliminary data.</text>
</comment>
<organism evidence="2 3">
    <name type="scientific">Metabacillus niabensis</name>
    <dbReference type="NCBI Taxonomy" id="324854"/>
    <lineage>
        <taxon>Bacteria</taxon>
        <taxon>Bacillati</taxon>
        <taxon>Bacillota</taxon>
        <taxon>Bacilli</taxon>
        <taxon>Bacillales</taxon>
        <taxon>Bacillaceae</taxon>
        <taxon>Metabacillus</taxon>
    </lineage>
</organism>
<dbReference type="SUPFAM" id="SSF69118">
    <property type="entry name" value="AhpD-like"/>
    <property type="match status" value="1"/>
</dbReference>
<name>A0ABT9Z2A2_9BACI</name>
<gene>
    <name evidence="2" type="ORF">J2S02_002724</name>
</gene>
<dbReference type="PANTHER" id="PTHR33570">
    <property type="entry name" value="4-CARBOXYMUCONOLACTONE DECARBOXYLASE FAMILY PROTEIN"/>
    <property type="match status" value="1"/>
</dbReference>
<proteinExistence type="predicted"/>
<feature type="domain" description="Carboxymuconolactone decarboxylase-like" evidence="1">
    <location>
        <begin position="34"/>
        <end position="116"/>
    </location>
</feature>
<dbReference type="RefSeq" id="WP_095302607.1">
    <property type="nucleotide sequence ID" value="NZ_CADEPK010000033.1"/>
</dbReference>
<evidence type="ECO:0000313" key="2">
    <source>
        <dbReference type="EMBL" id="MDQ0226379.1"/>
    </source>
</evidence>
<dbReference type="GO" id="GO:0047575">
    <property type="term" value="F:4-carboxymuconolactone decarboxylase activity"/>
    <property type="evidence" value="ECO:0007669"/>
    <property type="project" value="UniProtKB-EC"/>
</dbReference>
<accession>A0ABT9Z2A2</accession>
<reference evidence="2 3" key="1">
    <citation type="submission" date="2023-07" db="EMBL/GenBank/DDBJ databases">
        <title>Genomic Encyclopedia of Type Strains, Phase IV (KMG-IV): sequencing the most valuable type-strain genomes for metagenomic binning, comparative biology and taxonomic classification.</title>
        <authorList>
            <person name="Goeker M."/>
        </authorList>
    </citation>
    <scope>NUCLEOTIDE SEQUENCE [LARGE SCALE GENOMIC DNA]</scope>
    <source>
        <strain evidence="2 3">DSM 17723</strain>
    </source>
</reference>
<dbReference type="InterPro" id="IPR003779">
    <property type="entry name" value="CMD-like"/>
</dbReference>
<evidence type="ECO:0000313" key="3">
    <source>
        <dbReference type="Proteomes" id="UP001232245"/>
    </source>
</evidence>
<protein>
    <submittedName>
        <fullName evidence="2">4-carboxymuconolactone decarboxylase</fullName>
        <ecNumber evidence="2">4.1.1.44</ecNumber>
    </submittedName>
</protein>
<dbReference type="Proteomes" id="UP001232245">
    <property type="component" value="Unassembled WGS sequence"/>
</dbReference>
<dbReference type="Pfam" id="PF02627">
    <property type="entry name" value="CMD"/>
    <property type="match status" value="1"/>
</dbReference>
<dbReference type="Gene3D" id="1.20.1290.10">
    <property type="entry name" value="AhpD-like"/>
    <property type="match status" value="1"/>
</dbReference>
<evidence type="ECO:0000259" key="1">
    <source>
        <dbReference type="Pfam" id="PF02627"/>
    </source>
</evidence>